<dbReference type="InterPro" id="IPR006148">
    <property type="entry name" value="Glc/Gal-6P_isomerase"/>
</dbReference>
<dbReference type="GO" id="GO:0006046">
    <property type="term" value="P:N-acetylglucosamine catabolic process"/>
    <property type="evidence" value="ECO:0007669"/>
    <property type="project" value="UniProtKB-UniRule"/>
</dbReference>
<dbReference type="GO" id="GO:0005737">
    <property type="term" value="C:cytoplasm"/>
    <property type="evidence" value="ECO:0007669"/>
    <property type="project" value="TreeGrafter"/>
</dbReference>
<dbReference type="Pfam" id="PF01182">
    <property type="entry name" value="Glucosamine_iso"/>
    <property type="match status" value="1"/>
</dbReference>
<dbReference type="GO" id="GO:0004342">
    <property type="term" value="F:glucosamine-6-phosphate deaminase activity"/>
    <property type="evidence" value="ECO:0007669"/>
    <property type="project" value="UniProtKB-UniRule"/>
</dbReference>
<evidence type="ECO:0000256" key="1">
    <source>
        <dbReference type="ARBA" id="ARBA00000644"/>
    </source>
</evidence>
<dbReference type="GO" id="GO:0042802">
    <property type="term" value="F:identical protein binding"/>
    <property type="evidence" value="ECO:0007669"/>
    <property type="project" value="TreeGrafter"/>
</dbReference>
<dbReference type="CDD" id="cd01399">
    <property type="entry name" value="GlcN6P_deaminase"/>
    <property type="match status" value="1"/>
</dbReference>
<sequence>MRIVKVKNYEQLSQMATDIIAGRIRQKQDLVLGLSAGSTPILTYQLLAQEHQQTGLDFSKTKTFNLDEYYGLSPTHSQSYRYFMEKHFFSKINLKKENIHFLNGLIKNPSKECQKYEQEIKKAGGVDLQILGIGHNGHIGFNEPGSSFNSKTRVVKLDRQTIITNSRNFKAAERIPQKALTIGIQTIMSAKEIILLAGKNKKRIISKVLKSEITSDIPATVLKKHPNCTIIVEMN</sequence>
<comment type="catalytic activity">
    <reaction evidence="1">
        <text>alpha-D-glucosamine 6-phosphate + H2O = beta-D-fructose 6-phosphate + NH4(+)</text>
        <dbReference type="Rhea" id="RHEA:12172"/>
        <dbReference type="ChEBI" id="CHEBI:15377"/>
        <dbReference type="ChEBI" id="CHEBI:28938"/>
        <dbReference type="ChEBI" id="CHEBI:57634"/>
        <dbReference type="ChEBI" id="CHEBI:75989"/>
        <dbReference type="EC" id="3.5.99.6"/>
    </reaction>
</comment>
<dbReference type="InterPro" id="IPR004547">
    <property type="entry name" value="Glucosamine6P_isomerase"/>
</dbReference>
<dbReference type="PANTHER" id="PTHR11280">
    <property type="entry name" value="GLUCOSAMINE-6-PHOSPHATE ISOMERASE"/>
    <property type="match status" value="1"/>
</dbReference>
<gene>
    <name evidence="7" type="primary">nagB</name>
    <name evidence="7" type="ORF">COX39_01270</name>
</gene>
<evidence type="ECO:0000256" key="2">
    <source>
        <dbReference type="ARBA" id="ARBA00012680"/>
    </source>
</evidence>
<evidence type="ECO:0000256" key="3">
    <source>
        <dbReference type="ARBA" id="ARBA00022801"/>
    </source>
</evidence>
<dbReference type="NCBIfam" id="TIGR00502">
    <property type="entry name" value="nagB"/>
    <property type="match status" value="1"/>
</dbReference>
<keyword evidence="3" id="KW-0378">Hydrolase</keyword>
<dbReference type="InterPro" id="IPR018321">
    <property type="entry name" value="Glucosamine6P_isomerase_CS"/>
</dbReference>
<dbReference type="InterPro" id="IPR037171">
    <property type="entry name" value="NagB/RpiA_transferase-like"/>
</dbReference>
<dbReference type="AlphaFoldDB" id="A0A2G9YR88"/>
<name>A0A2G9YR88_9BACT</name>
<keyword evidence="4" id="KW-0119">Carbohydrate metabolism</keyword>
<dbReference type="EMBL" id="PCRM01000019">
    <property type="protein sequence ID" value="PIP21760.1"/>
    <property type="molecule type" value="Genomic_DNA"/>
</dbReference>
<evidence type="ECO:0000256" key="4">
    <source>
        <dbReference type="ARBA" id="ARBA00023277"/>
    </source>
</evidence>
<dbReference type="PROSITE" id="PS01161">
    <property type="entry name" value="GLC_GALNAC_ISOMERASE"/>
    <property type="match status" value="1"/>
</dbReference>
<dbReference type="GO" id="GO:0019262">
    <property type="term" value="P:N-acetylneuraminate catabolic process"/>
    <property type="evidence" value="ECO:0007669"/>
    <property type="project" value="TreeGrafter"/>
</dbReference>
<proteinExistence type="predicted"/>
<evidence type="ECO:0000313" key="8">
    <source>
        <dbReference type="Proteomes" id="UP000231567"/>
    </source>
</evidence>
<comment type="caution">
    <text evidence="7">The sequence shown here is derived from an EMBL/GenBank/DDBJ whole genome shotgun (WGS) entry which is preliminary data.</text>
</comment>
<dbReference type="FunFam" id="3.40.50.1360:FF:000003">
    <property type="entry name" value="Glucosamine-6-phosphate deaminase"/>
    <property type="match status" value="1"/>
</dbReference>
<protein>
    <recommendedName>
        <fullName evidence="2 5">Glucosamine-6-phosphate deaminase</fullName>
        <ecNumber evidence="2 5">3.5.99.6</ecNumber>
    </recommendedName>
</protein>
<accession>A0A2G9YR88</accession>
<dbReference type="GO" id="GO:0005975">
    <property type="term" value="P:carbohydrate metabolic process"/>
    <property type="evidence" value="ECO:0007669"/>
    <property type="project" value="InterPro"/>
</dbReference>
<dbReference type="Gene3D" id="3.40.50.1360">
    <property type="match status" value="1"/>
</dbReference>
<dbReference type="PANTHER" id="PTHR11280:SF5">
    <property type="entry name" value="GLUCOSAMINE-6-PHOSPHATE ISOMERASE"/>
    <property type="match status" value="1"/>
</dbReference>
<dbReference type="GO" id="GO:0006043">
    <property type="term" value="P:glucosamine catabolic process"/>
    <property type="evidence" value="ECO:0007669"/>
    <property type="project" value="TreeGrafter"/>
</dbReference>
<feature type="domain" description="Glucosamine/galactosamine-6-phosphate isomerase" evidence="6">
    <location>
        <begin position="11"/>
        <end position="225"/>
    </location>
</feature>
<organism evidence="7 8">
    <name type="scientific">Candidatus Nealsonbacteria bacterium CG23_combo_of_CG06-09_8_20_14_all_40_13</name>
    <dbReference type="NCBI Taxonomy" id="1974724"/>
    <lineage>
        <taxon>Bacteria</taxon>
        <taxon>Candidatus Nealsoniibacteriota</taxon>
    </lineage>
</organism>
<dbReference type="Proteomes" id="UP000231567">
    <property type="component" value="Unassembled WGS sequence"/>
</dbReference>
<dbReference type="SUPFAM" id="SSF100950">
    <property type="entry name" value="NagB/RpiA/CoA transferase-like"/>
    <property type="match status" value="1"/>
</dbReference>
<reference evidence="7 8" key="1">
    <citation type="submission" date="2017-09" db="EMBL/GenBank/DDBJ databases">
        <title>Depth-based differentiation of microbial function through sediment-hosted aquifers and enrichment of novel symbionts in the deep terrestrial subsurface.</title>
        <authorList>
            <person name="Probst A.J."/>
            <person name="Ladd B."/>
            <person name="Jarett J.K."/>
            <person name="Geller-Mcgrath D.E."/>
            <person name="Sieber C.M."/>
            <person name="Emerson J.B."/>
            <person name="Anantharaman K."/>
            <person name="Thomas B.C."/>
            <person name="Malmstrom R."/>
            <person name="Stieglmeier M."/>
            <person name="Klingl A."/>
            <person name="Woyke T."/>
            <person name="Ryan C.M."/>
            <person name="Banfield J.F."/>
        </authorList>
    </citation>
    <scope>NUCLEOTIDE SEQUENCE [LARGE SCALE GENOMIC DNA]</scope>
    <source>
        <strain evidence="7">CG23_combo_of_CG06-09_8_20_14_all_40_13</strain>
    </source>
</reference>
<evidence type="ECO:0000259" key="6">
    <source>
        <dbReference type="Pfam" id="PF01182"/>
    </source>
</evidence>
<evidence type="ECO:0000313" key="7">
    <source>
        <dbReference type="EMBL" id="PIP21760.1"/>
    </source>
</evidence>
<evidence type="ECO:0000256" key="5">
    <source>
        <dbReference type="NCBIfam" id="TIGR00502"/>
    </source>
</evidence>
<dbReference type="EC" id="3.5.99.6" evidence="2 5"/>